<accession>A0ABS8YGK7</accession>
<dbReference type="PRINTS" id="PR00103">
    <property type="entry name" value="CAMPKINASE"/>
</dbReference>
<comment type="caution">
    <text evidence="3">The sequence shown here is derived from an EMBL/GenBank/DDBJ whole genome shotgun (WGS) entry which is preliminary data.</text>
</comment>
<dbReference type="InterPro" id="IPR050397">
    <property type="entry name" value="Env_Response_Regulators"/>
</dbReference>
<dbReference type="SUPFAM" id="SSF51206">
    <property type="entry name" value="cAMP-binding domain-like"/>
    <property type="match status" value="1"/>
</dbReference>
<feature type="domain" description="Cyclic nucleotide-binding" evidence="2">
    <location>
        <begin position="10"/>
        <end position="131"/>
    </location>
</feature>
<evidence type="ECO:0000256" key="1">
    <source>
        <dbReference type="ARBA" id="ARBA00023159"/>
    </source>
</evidence>
<sequence>MINLLKRVPLFADLTDAQLEIVSSITSRREYDPHTILFQQGDPGQTFCIVVRGAVKVYTSNKQGQQKILAVFQAGDSFGELALIDGKPRSATAETLEEDTVLLTVTSESFHLLLRAHYDIAKQVMVQLCSRLRATNGHVYDLTFLDAPSRVVKYIVRIAQQQGERRGDRIIIRSAFDPDAMSGLAGVHRNVLEHVIRDLEHQRILFLGASEYSLDISKLFQSPYIS</sequence>
<dbReference type="InterPro" id="IPR014710">
    <property type="entry name" value="RmlC-like_jellyroll"/>
</dbReference>
<keyword evidence="1" id="KW-0010">Activator</keyword>
<organism evidence="3 4">
    <name type="scientific">Paenibacillus profundus</name>
    <dbReference type="NCBI Taxonomy" id="1173085"/>
    <lineage>
        <taxon>Bacteria</taxon>
        <taxon>Bacillati</taxon>
        <taxon>Bacillota</taxon>
        <taxon>Bacilli</taxon>
        <taxon>Bacillales</taxon>
        <taxon>Paenibacillaceae</taxon>
        <taxon>Paenibacillus</taxon>
    </lineage>
</organism>
<protein>
    <submittedName>
        <fullName evidence="3">Crp/Fnr family transcriptional regulator</fullName>
    </submittedName>
</protein>
<dbReference type="InterPro" id="IPR000595">
    <property type="entry name" value="cNMP-bd_dom"/>
</dbReference>
<evidence type="ECO:0000259" key="2">
    <source>
        <dbReference type="PROSITE" id="PS50042"/>
    </source>
</evidence>
<evidence type="ECO:0000313" key="4">
    <source>
        <dbReference type="Proteomes" id="UP001199916"/>
    </source>
</evidence>
<dbReference type="PROSITE" id="PS50042">
    <property type="entry name" value="CNMP_BINDING_3"/>
    <property type="match status" value="1"/>
</dbReference>
<dbReference type="RefSeq" id="WP_019422382.1">
    <property type="nucleotide sequence ID" value="NZ_JAJNBZ010000008.1"/>
</dbReference>
<dbReference type="InterPro" id="IPR018490">
    <property type="entry name" value="cNMP-bd_dom_sf"/>
</dbReference>
<dbReference type="Pfam" id="PF00027">
    <property type="entry name" value="cNMP_binding"/>
    <property type="match status" value="1"/>
</dbReference>
<dbReference type="PROSITE" id="PS00889">
    <property type="entry name" value="CNMP_BINDING_2"/>
    <property type="match status" value="1"/>
</dbReference>
<dbReference type="Gene3D" id="2.60.120.10">
    <property type="entry name" value="Jelly Rolls"/>
    <property type="match status" value="1"/>
</dbReference>
<dbReference type="InterPro" id="IPR018488">
    <property type="entry name" value="cNMP-bd_CS"/>
</dbReference>
<dbReference type="Proteomes" id="UP001199916">
    <property type="component" value="Unassembled WGS sequence"/>
</dbReference>
<dbReference type="SMART" id="SM00100">
    <property type="entry name" value="cNMP"/>
    <property type="match status" value="1"/>
</dbReference>
<dbReference type="PANTHER" id="PTHR24567">
    <property type="entry name" value="CRP FAMILY TRANSCRIPTIONAL REGULATORY PROTEIN"/>
    <property type="match status" value="1"/>
</dbReference>
<dbReference type="InterPro" id="IPR036388">
    <property type="entry name" value="WH-like_DNA-bd_sf"/>
</dbReference>
<dbReference type="EMBL" id="JAJNBZ010000008">
    <property type="protein sequence ID" value="MCE5170232.1"/>
    <property type="molecule type" value="Genomic_DNA"/>
</dbReference>
<dbReference type="Gene3D" id="1.10.10.10">
    <property type="entry name" value="Winged helix-like DNA-binding domain superfamily/Winged helix DNA-binding domain"/>
    <property type="match status" value="1"/>
</dbReference>
<name>A0ABS8YGK7_9BACL</name>
<dbReference type="CDD" id="cd00038">
    <property type="entry name" value="CAP_ED"/>
    <property type="match status" value="1"/>
</dbReference>
<evidence type="ECO:0000313" key="3">
    <source>
        <dbReference type="EMBL" id="MCE5170232.1"/>
    </source>
</evidence>
<reference evidence="3 4" key="1">
    <citation type="submission" date="2021-11" db="EMBL/GenBank/DDBJ databases">
        <title>Draft genome sequence of Paenibacillus profundus YoMME, a new Gram-positive bacteria with exoelectrogenic properties.</title>
        <authorList>
            <person name="Hubenova Y."/>
            <person name="Hubenova E."/>
            <person name="Manasiev Y."/>
            <person name="Peykov S."/>
            <person name="Mitov M."/>
        </authorList>
    </citation>
    <scope>NUCLEOTIDE SEQUENCE [LARGE SCALE GENOMIC DNA]</scope>
    <source>
        <strain evidence="3 4">YoMME</strain>
    </source>
</reference>
<dbReference type="PANTHER" id="PTHR24567:SF74">
    <property type="entry name" value="HTH-TYPE TRANSCRIPTIONAL REGULATOR ARCR"/>
    <property type="match status" value="1"/>
</dbReference>
<keyword evidence="4" id="KW-1185">Reference proteome</keyword>
<gene>
    <name evidence="3" type="ORF">LQV63_13015</name>
</gene>
<proteinExistence type="predicted"/>